<sequence length="301" mass="33699">MLTGSVKNIDNAAAVGSGYFSSIPTKVGYCPIQDYSLNYEIHGNESKDKILLVMGLLSSMAGWASIINYFNDNLPVDNRGIGKSTCGSFARYTTKGMANDIKCVLEHAGWIKERSGGFISLELAYLLPSRFKSMTLLVTAAKFRKPPKYHWHTEKQLLKYRPGHNIIETFIEICFSDNEFLNDVNEEGITNKEALTKQLEGIAGNHRPNIYTIFGQSAALRTHNVEDSRLQEIGKLIPDIVVIGAEEDKLIDPDSSRHLAKYLDCKSVIVPGKGHAIIMEGRNETIKEMLEIFQRGNKQWL</sequence>
<dbReference type="InterPro" id="IPR050471">
    <property type="entry name" value="AB_hydrolase"/>
</dbReference>
<accession>A0AAD5UG94</accession>
<dbReference type="Proteomes" id="UP001210925">
    <property type="component" value="Unassembled WGS sequence"/>
</dbReference>
<evidence type="ECO:0000313" key="2">
    <source>
        <dbReference type="Proteomes" id="UP001210925"/>
    </source>
</evidence>
<comment type="caution">
    <text evidence="1">The sequence shown here is derived from an EMBL/GenBank/DDBJ whole genome shotgun (WGS) entry which is preliminary data.</text>
</comment>
<dbReference type="EMBL" id="JADGKB010000039">
    <property type="protein sequence ID" value="KAJ3257372.1"/>
    <property type="molecule type" value="Genomic_DNA"/>
</dbReference>
<evidence type="ECO:0000313" key="1">
    <source>
        <dbReference type="EMBL" id="KAJ3257372.1"/>
    </source>
</evidence>
<dbReference type="SUPFAM" id="SSF53474">
    <property type="entry name" value="alpha/beta-Hydrolases"/>
    <property type="match status" value="1"/>
</dbReference>
<proteinExistence type="predicted"/>
<dbReference type="Gene3D" id="3.40.50.1820">
    <property type="entry name" value="alpha/beta hydrolase"/>
    <property type="match status" value="1"/>
</dbReference>
<dbReference type="PANTHER" id="PTHR43433:SF5">
    <property type="entry name" value="AB HYDROLASE-1 DOMAIN-CONTAINING PROTEIN"/>
    <property type="match status" value="1"/>
</dbReference>
<name>A0AAD5UG94_9FUNG</name>
<keyword evidence="2" id="KW-1185">Reference proteome</keyword>
<protein>
    <submittedName>
        <fullName evidence="1">Uncharacterized protein</fullName>
    </submittedName>
</protein>
<organism evidence="1 2">
    <name type="scientific">Boothiomyces macroporosus</name>
    <dbReference type="NCBI Taxonomy" id="261099"/>
    <lineage>
        <taxon>Eukaryota</taxon>
        <taxon>Fungi</taxon>
        <taxon>Fungi incertae sedis</taxon>
        <taxon>Chytridiomycota</taxon>
        <taxon>Chytridiomycota incertae sedis</taxon>
        <taxon>Chytridiomycetes</taxon>
        <taxon>Rhizophydiales</taxon>
        <taxon>Terramycetaceae</taxon>
        <taxon>Boothiomyces</taxon>
    </lineage>
</organism>
<dbReference type="PANTHER" id="PTHR43433">
    <property type="entry name" value="HYDROLASE, ALPHA/BETA FOLD FAMILY PROTEIN"/>
    <property type="match status" value="1"/>
</dbReference>
<dbReference type="AlphaFoldDB" id="A0AAD5UG94"/>
<reference evidence="1" key="1">
    <citation type="submission" date="2020-05" db="EMBL/GenBank/DDBJ databases">
        <title>Phylogenomic resolution of chytrid fungi.</title>
        <authorList>
            <person name="Stajich J.E."/>
            <person name="Amses K."/>
            <person name="Simmons R."/>
            <person name="Seto K."/>
            <person name="Myers J."/>
            <person name="Bonds A."/>
            <person name="Quandt C.A."/>
            <person name="Barry K."/>
            <person name="Liu P."/>
            <person name="Grigoriev I."/>
            <person name="Longcore J.E."/>
            <person name="James T.Y."/>
        </authorList>
    </citation>
    <scope>NUCLEOTIDE SEQUENCE</scope>
    <source>
        <strain evidence="1">PLAUS21</strain>
    </source>
</reference>
<dbReference type="InterPro" id="IPR029058">
    <property type="entry name" value="AB_hydrolase_fold"/>
</dbReference>
<gene>
    <name evidence="1" type="ORF">HK103_004592</name>
</gene>